<evidence type="ECO:0000259" key="8">
    <source>
        <dbReference type="PROSITE" id="PS50048"/>
    </source>
</evidence>
<dbReference type="Pfam" id="PF00172">
    <property type="entry name" value="Zn_clus"/>
    <property type="match status" value="1"/>
</dbReference>
<dbReference type="SMART" id="SM00906">
    <property type="entry name" value="Fungal_trans"/>
    <property type="match status" value="1"/>
</dbReference>
<evidence type="ECO:0000313" key="10">
    <source>
        <dbReference type="Proteomes" id="UP000053095"/>
    </source>
</evidence>
<dbReference type="Pfam" id="PF00550">
    <property type="entry name" value="PP-binding"/>
    <property type="match status" value="1"/>
</dbReference>
<dbReference type="Pfam" id="PF04082">
    <property type="entry name" value="Fungal_trans"/>
    <property type="match status" value="1"/>
</dbReference>
<dbReference type="SMART" id="SM00066">
    <property type="entry name" value="GAL4"/>
    <property type="match status" value="1"/>
</dbReference>
<dbReference type="InterPro" id="IPR007219">
    <property type="entry name" value="XnlR_reg_dom"/>
</dbReference>
<dbReference type="Gene3D" id="4.10.240.10">
    <property type="entry name" value="Zn(2)-C6 fungal-type DNA-binding domain"/>
    <property type="match status" value="1"/>
</dbReference>
<keyword evidence="10" id="KW-1185">Reference proteome</keyword>
<keyword evidence="1" id="KW-0596">Phosphopantetheine</keyword>
<evidence type="ECO:0000256" key="2">
    <source>
        <dbReference type="ARBA" id="ARBA00022553"/>
    </source>
</evidence>
<dbReference type="Pfam" id="PF23562">
    <property type="entry name" value="AMP-binding_C_3"/>
    <property type="match status" value="1"/>
</dbReference>
<dbReference type="GO" id="GO:0003677">
    <property type="term" value="F:DNA binding"/>
    <property type="evidence" value="ECO:0007669"/>
    <property type="project" value="UniProtKB-KW"/>
</dbReference>
<sequence length="1515" mass="168412">MKPPLSCKNCRARKKKCDRAFPVCSYCLKTHNSCVYRAASHQKLHSTPGVSLSPPPSKGEQTGSQILCLNGATFLGFSSLNQTTSSPPGSVDLPSIGVNLWDSICVPGQKRPEELVRDFIHIAGFWMPFIPRRDLEQLAHGPSSLKAEDIILLACMNLVTEKPAGGEPANKIYLAVKSSFVNMEIYGVLSIRLLQALILLLFYEHGHGMYPAAYITLGTCARYLSALGITTNAEHNDGKGKDWLEVEVRRRLWWSVFVVERIVSLSYPQRPLVLKELSDGQILPSDDISWQQEVILSLPPSHNSPRHMIWKLIDAKAPSSSYQELTLLSLATSDMGTFRLLVHAGYLLDRVIHLVSDQDIKGETFNARREQLYRTMTALMSLLEVEEECSIASVRVARNVLNSALFVLFPIEDSHDTGFGALHDPKHPLNISARTWRSRCRMYLKGDLGGIDEVYPFLSHWGRIFVKLIDDIALNDPHRTLLSIPHSANPKDGWQDLSFGVFANAVNRLSNWIADQVGLAQEGTFPTVAYIGPNDVRYLIVLAATIKTGYKAFFISPRNDMKSQLSLFESTDCHWICYAPEYASKVQPWLDARPMKSNAIDAIKDIIHEEQVPLFPYDRPYDKAINEPAMVLHTSGSTGIPKPIICRHGMLTVMDAYHRIPEFSGFPCFLKAFSDRTTKVLCAMPFFHAAGLYLFLGLSVYWGVPIALPIAGTPLTADVIRTFVHKSSSDAVFIPPSVLADMSYEEDDIQALKSLKMVITGSGKAPALLLSFFQNLTWAFSGKLNDEAGDRLVEAGVKLSIVISTTEYGLYPLYVQPDARLWKYFVLDDDTFGTHYEPSGDNAFAQVIRRKEKDPGLQGIFYTFPDLAEYHTNDLYQPHPTLPHHWLHVGRADDIIAFSNGEKLNPVTIEFTVGSHPEVNQAIVVGQGRFRAALFIDPVVVPESDDEAEALINRIWPLIERVNEETVAHGRIAKHMVRLCDPTKPVPYSSKGSLQRGRFLKLYAPEIDALYNNTEEYHEAVVLDFTSKGSMFDSLKSIFKSLSITIELDPETDLFIAGIDSLGAINLARKLTDGLRYAGIPVEKSKITAQTIYRNPTLAKLTEFVLLRGSKNASESTSGDTEAAAAILKKYSIDTAMEIASTKPLPRNEGQLVILTGSTGSLGSYLLDFLERSPLISHVFCLNRAADGGLEQQLLSNRQRDLTTMFQKTKFLQADLTKPYLGLDNATYRELLGSADCIIHNSWPVNFNLSIESFEPSILGVKNLTSFSAQAHKQVPIVFISSISVATQWPHPESIPESSLHDLSLASLGYGQSKLISELLLAQATEKLGVPASVIRVGQIAGPRGEKGMWNKQEWLPTIIASSVRMGKLPYKLGSLDVVDWVPVEDVAATVLEIAGATYPRSSTSTSRCSYYHITNPTETRWKDLVVSVKEYLKEEGHDLDLVSLKEWVDAVEESLETDVENPAVKLLDTYKSLIDSSDRVSFSTKGTCAVSSTLRNLGPCDSQMMKRWCRQWGL</sequence>
<dbReference type="InterPro" id="IPR020845">
    <property type="entry name" value="AMP-binding_CS"/>
</dbReference>
<comment type="caution">
    <text evidence="9">The sequence shown here is derived from an EMBL/GenBank/DDBJ whole genome shotgun (WGS) entry which is preliminary data.</text>
</comment>
<keyword evidence="4" id="KW-0805">Transcription regulation</keyword>
<dbReference type="SUPFAM" id="SSF56801">
    <property type="entry name" value="Acetyl-CoA synthetase-like"/>
    <property type="match status" value="1"/>
</dbReference>
<dbReference type="GO" id="GO:0008270">
    <property type="term" value="F:zinc ion binding"/>
    <property type="evidence" value="ECO:0007669"/>
    <property type="project" value="InterPro"/>
</dbReference>
<dbReference type="Gene3D" id="3.40.50.12780">
    <property type="entry name" value="N-terminal domain of ligase-like"/>
    <property type="match status" value="1"/>
</dbReference>
<dbReference type="PROSITE" id="PS00455">
    <property type="entry name" value="AMP_BINDING"/>
    <property type="match status" value="1"/>
</dbReference>
<dbReference type="InterPro" id="IPR013120">
    <property type="entry name" value="FAR_NAD-bd"/>
</dbReference>
<dbReference type="GO" id="GO:0000981">
    <property type="term" value="F:DNA-binding transcription factor activity, RNA polymerase II-specific"/>
    <property type="evidence" value="ECO:0007669"/>
    <property type="project" value="InterPro"/>
</dbReference>
<feature type="domain" description="Zn(2)-C6 fungal-type" evidence="8">
    <location>
        <begin position="6"/>
        <end position="36"/>
    </location>
</feature>
<protein>
    <recommendedName>
        <fullName evidence="8">Zn(2)-C6 fungal-type domain-containing protein</fullName>
    </recommendedName>
</protein>
<keyword evidence="3" id="KW-0479">Metal-binding</keyword>
<dbReference type="InterPro" id="IPR036291">
    <property type="entry name" value="NAD(P)-bd_dom_sf"/>
</dbReference>
<evidence type="ECO:0000256" key="5">
    <source>
        <dbReference type="ARBA" id="ARBA00023125"/>
    </source>
</evidence>
<keyword evidence="6" id="KW-0804">Transcription</keyword>
<proteinExistence type="predicted"/>
<gene>
    <name evidence="9" type="ORF">TCE0_024r07778</name>
</gene>
<evidence type="ECO:0000256" key="4">
    <source>
        <dbReference type="ARBA" id="ARBA00023015"/>
    </source>
</evidence>
<dbReference type="EMBL" id="DF933820">
    <property type="protein sequence ID" value="GAM37670.1"/>
    <property type="molecule type" value="Genomic_DNA"/>
</dbReference>
<dbReference type="Pfam" id="PF00501">
    <property type="entry name" value="AMP-binding"/>
    <property type="match status" value="1"/>
</dbReference>
<keyword evidence="2" id="KW-0597">Phosphoprotein</keyword>
<organism evidence="9 10">
    <name type="scientific">Talaromyces pinophilus</name>
    <name type="common">Penicillium pinophilum</name>
    <dbReference type="NCBI Taxonomy" id="128442"/>
    <lineage>
        <taxon>Eukaryota</taxon>
        <taxon>Fungi</taxon>
        <taxon>Dikarya</taxon>
        <taxon>Ascomycota</taxon>
        <taxon>Pezizomycotina</taxon>
        <taxon>Eurotiomycetes</taxon>
        <taxon>Eurotiomycetidae</taxon>
        <taxon>Eurotiales</taxon>
        <taxon>Trichocomaceae</taxon>
        <taxon>Talaromyces</taxon>
        <taxon>Talaromyces sect. Talaromyces</taxon>
    </lineage>
</organism>
<dbReference type="Proteomes" id="UP000053095">
    <property type="component" value="Unassembled WGS sequence"/>
</dbReference>
<dbReference type="InterPro" id="IPR042099">
    <property type="entry name" value="ANL_N_sf"/>
</dbReference>
<dbReference type="PANTHER" id="PTHR43439:SF2">
    <property type="entry name" value="ENZYME, PUTATIVE (JCVI)-RELATED"/>
    <property type="match status" value="1"/>
</dbReference>
<keyword evidence="7" id="KW-0539">Nucleus</keyword>
<dbReference type="InterPro" id="IPR051414">
    <property type="entry name" value="Adenylate-forming_Reductase"/>
</dbReference>
<dbReference type="Gene3D" id="3.40.50.720">
    <property type="entry name" value="NAD(P)-binding Rossmann-like Domain"/>
    <property type="match status" value="1"/>
</dbReference>
<dbReference type="PROSITE" id="PS50048">
    <property type="entry name" value="ZN2_CY6_FUNGAL_2"/>
    <property type="match status" value="1"/>
</dbReference>
<dbReference type="InterPro" id="IPR001138">
    <property type="entry name" value="Zn2Cys6_DnaBD"/>
</dbReference>
<dbReference type="CDD" id="cd12148">
    <property type="entry name" value="fungal_TF_MHR"/>
    <property type="match status" value="1"/>
</dbReference>
<dbReference type="GO" id="GO:0006351">
    <property type="term" value="P:DNA-templated transcription"/>
    <property type="evidence" value="ECO:0007669"/>
    <property type="project" value="InterPro"/>
</dbReference>
<keyword evidence="5" id="KW-0238">DNA-binding</keyword>
<evidence type="ECO:0000256" key="7">
    <source>
        <dbReference type="ARBA" id="ARBA00023242"/>
    </source>
</evidence>
<dbReference type="SUPFAM" id="SSF57701">
    <property type="entry name" value="Zn2/Cys6 DNA-binding domain"/>
    <property type="match status" value="1"/>
</dbReference>
<dbReference type="PANTHER" id="PTHR43439">
    <property type="entry name" value="PHENYLACETATE-COENZYME A LIGASE"/>
    <property type="match status" value="1"/>
</dbReference>
<evidence type="ECO:0000256" key="6">
    <source>
        <dbReference type="ARBA" id="ARBA00023163"/>
    </source>
</evidence>
<dbReference type="InterPro" id="IPR009081">
    <property type="entry name" value="PP-bd_ACP"/>
</dbReference>
<dbReference type="InterPro" id="IPR036864">
    <property type="entry name" value="Zn2-C6_fun-type_DNA-bd_sf"/>
</dbReference>
<reference evidence="10" key="1">
    <citation type="journal article" date="2015" name="Genome Announc.">
        <title>Draft genome sequence of Talaromyces cellulolyticus strain Y-94, a source of lignocellulosic biomass-degrading enzymes.</title>
        <authorList>
            <person name="Fujii T."/>
            <person name="Koike H."/>
            <person name="Sawayama S."/>
            <person name="Yano S."/>
            <person name="Inoue H."/>
        </authorList>
    </citation>
    <scope>NUCLEOTIDE SEQUENCE [LARGE SCALE GENOMIC DNA]</scope>
    <source>
        <strain evidence="10">Y-94</strain>
    </source>
</reference>
<dbReference type="SUPFAM" id="SSF51735">
    <property type="entry name" value="NAD(P)-binding Rossmann-fold domains"/>
    <property type="match status" value="1"/>
</dbReference>
<evidence type="ECO:0000256" key="3">
    <source>
        <dbReference type="ARBA" id="ARBA00022723"/>
    </source>
</evidence>
<accession>A0A6V8H9G2</accession>
<evidence type="ECO:0000313" key="9">
    <source>
        <dbReference type="EMBL" id="GAM37670.1"/>
    </source>
</evidence>
<dbReference type="PROSITE" id="PS00463">
    <property type="entry name" value="ZN2_CY6_FUNGAL_1"/>
    <property type="match status" value="1"/>
</dbReference>
<evidence type="ECO:0000256" key="1">
    <source>
        <dbReference type="ARBA" id="ARBA00022450"/>
    </source>
</evidence>
<dbReference type="InterPro" id="IPR000873">
    <property type="entry name" value="AMP-dep_synth/lig_dom"/>
</dbReference>
<dbReference type="Pfam" id="PF07993">
    <property type="entry name" value="NAD_binding_4"/>
    <property type="match status" value="1"/>
</dbReference>
<name>A0A6V8H9G2_TALPI</name>
<dbReference type="CDD" id="cd00067">
    <property type="entry name" value="GAL4"/>
    <property type="match status" value="1"/>
</dbReference>